<evidence type="ECO:0000256" key="7">
    <source>
        <dbReference type="ARBA" id="ARBA00022777"/>
    </source>
</evidence>
<dbReference type="Gene3D" id="6.10.340.10">
    <property type="match status" value="1"/>
</dbReference>
<comment type="subcellular location">
    <subcellularLocation>
        <location evidence="2">Cell membrane</location>
    </subcellularLocation>
</comment>
<keyword evidence="8 12" id="KW-1133">Transmembrane helix</keyword>
<dbReference type="RefSeq" id="WP_007578880.1">
    <property type="nucleotide sequence ID" value="NZ_AGUD01000306.1"/>
</dbReference>
<dbReference type="PROSITE" id="PS50885">
    <property type="entry name" value="HAMP"/>
    <property type="match status" value="1"/>
</dbReference>
<dbReference type="Proteomes" id="UP000005143">
    <property type="component" value="Unassembled WGS sequence"/>
</dbReference>
<reference evidence="15 16" key="1">
    <citation type="journal article" date="2013" name="Biodegradation">
        <title>Quantitative proteomic analysis of ibuprofen-degrading Patulibacter sp. strain I11.</title>
        <authorList>
            <person name="Almeida B."/>
            <person name="Kjeldal H."/>
            <person name="Lolas I."/>
            <person name="Knudsen A.D."/>
            <person name="Carvalho G."/>
            <person name="Nielsen K.L."/>
            <person name="Barreto Crespo M.T."/>
            <person name="Stensballe A."/>
            <person name="Nielsen J.L."/>
        </authorList>
    </citation>
    <scope>NUCLEOTIDE SEQUENCE [LARGE SCALE GENOMIC DNA]</scope>
    <source>
        <strain evidence="15 16">I11</strain>
    </source>
</reference>
<gene>
    <name evidence="15" type="ORF">PAI11_41670</name>
</gene>
<organism evidence="15 16">
    <name type="scientific">Patulibacter medicamentivorans</name>
    <dbReference type="NCBI Taxonomy" id="1097667"/>
    <lineage>
        <taxon>Bacteria</taxon>
        <taxon>Bacillati</taxon>
        <taxon>Actinomycetota</taxon>
        <taxon>Thermoleophilia</taxon>
        <taxon>Solirubrobacterales</taxon>
        <taxon>Patulibacteraceae</taxon>
        <taxon>Patulibacter</taxon>
    </lineage>
</organism>
<dbReference type="OrthoDB" id="9786919at2"/>
<keyword evidence="7" id="KW-0418">Kinase</keyword>
<dbReference type="InterPro" id="IPR036097">
    <property type="entry name" value="HisK_dim/P_sf"/>
</dbReference>
<comment type="caution">
    <text evidence="15">The sequence shown here is derived from an EMBL/GenBank/DDBJ whole genome shotgun (WGS) entry which is preliminary data.</text>
</comment>
<dbReference type="PROSITE" id="PS50109">
    <property type="entry name" value="HIS_KIN"/>
    <property type="match status" value="1"/>
</dbReference>
<evidence type="ECO:0000256" key="9">
    <source>
        <dbReference type="ARBA" id="ARBA00023012"/>
    </source>
</evidence>
<evidence type="ECO:0000256" key="11">
    <source>
        <dbReference type="SAM" id="MobiDB-lite"/>
    </source>
</evidence>
<feature type="domain" description="HAMP" evidence="14">
    <location>
        <begin position="207"/>
        <end position="260"/>
    </location>
</feature>
<evidence type="ECO:0000256" key="2">
    <source>
        <dbReference type="ARBA" id="ARBA00004236"/>
    </source>
</evidence>
<evidence type="ECO:0000256" key="5">
    <source>
        <dbReference type="ARBA" id="ARBA00022679"/>
    </source>
</evidence>
<dbReference type="SMART" id="SM00387">
    <property type="entry name" value="HATPase_c"/>
    <property type="match status" value="1"/>
</dbReference>
<feature type="region of interest" description="Disordered" evidence="11">
    <location>
        <begin position="69"/>
        <end position="99"/>
    </location>
</feature>
<keyword evidence="15" id="KW-0067">ATP-binding</keyword>
<dbReference type="GO" id="GO:0005886">
    <property type="term" value="C:plasma membrane"/>
    <property type="evidence" value="ECO:0007669"/>
    <property type="project" value="UniProtKB-SubCell"/>
</dbReference>
<evidence type="ECO:0000256" key="6">
    <source>
        <dbReference type="ARBA" id="ARBA00022692"/>
    </source>
</evidence>
<protein>
    <recommendedName>
        <fullName evidence="3">histidine kinase</fullName>
        <ecNumber evidence="3">2.7.13.3</ecNumber>
    </recommendedName>
</protein>
<dbReference type="SUPFAM" id="SSF158472">
    <property type="entry name" value="HAMP domain-like"/>
    <property type="match status" value="1"/>
</dbReference>
<dbReference type="SMART" id="SM00388">
    <property type="entry name" value="HisKA"/>
    <property type="match status" value="1"/>
</dbReference>
<evidence type="ECO:0000256" key="10">
    <source>
        <dbReference type="ARBA" id="ARBA00023136"/>
    </source>
</evidence>
<name>H0EBD8_9ACTN</name>
<dbReference type="CDD" id="cd06225">
    <property type="entry name" value="HAMP"/>
    <property type="match status" value="1"/>
</dbReference>
<evidence type="ECO:0000256" key="1">
    <source>
        <dbReference type="ARBA" id="ARBA00000085"/>
    </source>
</evidence>
<sequence>MGLRRRLALIVALIAAVVITCGGLTAWGVTRSVLRGNVDDALRAQARSFQEGPRGFRDRLRQLDRAQVSPYDSPYGAGPDPAAGQDPGGYPGGVPAPPARLGGPAEYAQAIVADGKRVIRGDVSLPVSDEDRAVIGSGGMVGPRDVTVGDAHLRMMTVGLPGIPAAVQFARPLNGTDDALRTLALVLLAVGLVTVGTAAVLGRGVARRILRPVSDLAGAAAHVEATEDLGRRLPVRSDDEVGELTRRFNGMLARLQGSRRALDRSIEDQRNLVADASHELRTPVTSLRTNAEVLLEDDGSIGETERRSILTDVRDQAEDLGLLVSDLIELARGDAPAREADEPVALDDLVREMVTRARRDHRGVSFAVEAEALVVCGRPDRLGRALSNLLDNAARYAAGDGGAVEVRVVPGPEDSAEVHVVDHGAGVPEQDRERIFDRFRRGDSARERPGSGLGLAIVRQVAATHDGRVWVQETPGGGATFVLRIPRQPDDDAAAEPTVPSGESATEPPDAAG</sequence>
<dbReference type="Pfam" id="PF00512">
    <property type="entry name" value="HisKA"/>
    <property type="match status" value="1"/>
</dbReference>
<dbReference type="InterPro" id="IPR005467">
    <property type="entry name" value="His_kinase_dom"/>
</dbReference>
<evidence type="ECO:0000256" key="8">
    <source>
        <dbReference type="ARBA" id="ARBA00022989"/>
    </source>
</evidence>
<dbReference type="Gene3D" id="3.30.565.10">
    <property type="entry name" value="Histidine kinase-like ATPase, C-terminal domain"/>
    <property type="match status" value="1"/>
</dbReference>
<dbReference type="GO" id="GO:0000155">
    <property type="term" value="F:phosphorelay sensor kinase activity"/>
    <property type="evidence" value="ECO:0007669"/>
    <property type="project" value="InterPro"/>
</dbReference>
<keyword evidence="4" id="KW-0597">Phosphoprotein</keyword>
<keyword evidence="16" id="KW-1185">Reference proteome</keyword>
<evidence type="ECO:0000313" key="16">
    <source>
        <dbReference type="Proteomes" id="UP000005143"/>
    </source>
</evidence>
<dbReference type="EMBL" id="AGUD01000306">
    <property type="protein sequence ID" value="EHN09014.1"/>
    <property type="molecule type" value="Genomic_DNA"/>
</dbReference>
<dbReference type="SUPFAM" id="SSF55874">
    <property type="entry name" value="ATPase domain of HSP90 chaperone/DNA topoisomerase II/histidine kinase"/>
    <property type="match status" value="1"/>
</dbReference>
<feature type="compositionally biased region" description="Low complexity" evidence="11">
    <location>
        <begin position="74"/>
        <end position="85"/>
    </location>
</feature>
<dbReference type="InterPro" id="IPR003594">
    <property type="entry name" value="HATPase_dom"/>
</dbReference>
<evidence type="ECO:0000259" key="14">
    <source>
        <dbReference type="PROSITE" id="PS50885"/>
    </source>
</evidence>
<dbReference type="PRINTS" id="PR00344">
    <property type="entry name" value="BCTRLSENSOR"/>
</dbReference>
<accession>H0EBD8</accession>
<dbReference type="Pfam" id="PF00672">
    <property type="entry name" value="HAMP"/>
    <property type="match status" value="1"/>
</dbReference>
<dbReference type="Gene3D" id="1.10.287.130">
    <property type="match status" value="1"/>
</dbReference>
<evidence type="ECO:0000256" key="3">
    <source>
        <dbReference type="ARBA" id="ARBA00012438"/>
    </source>
</evidence>
<feature type="domain" description="Histidine kinase" evidence="13">
    <location>
        <begin position="275"/>
        <end position="489"/>
    </location>
</feature>
<dbReference type="AlphaFoldDB" id="H0EBD8"/>
<evidence type="ECO:0000259" key="13">
    <source>
        <dbReference type="PROSITE" id="PS50109"/>
    </source>
</evidence>
<dbReference type="GO" id="GO:0005524">
    <property type="term" value="F:ATP binding"/>
    <property type="evidence" value="ECO:0007669"/>
    <property type="project" value="UniProtKB-KW"/>
</dbReference>
<dbReference type="InterPro" id="IPR004358">
    <property type="entry name" value="Sig_transdc_His_kin-like_C"/>
</dbReference>
<dbReference type="CDD" id="cd00082">
    <property type="entry name" value="HisKA"/>
    <property type="match status" value="1"/>
</dbReference>
<dbReference type="InterPro" id="IPR036890">
    <property type="entry name" value="HATPase_C_sf"/>
</dbReference>
<keyword evidence="15" id="KW-0547">Nucleotide-binding</keyword>
<dbReference type="Pfam" id="PF02518">
    <property type="entry name" value="HATPase_c"/>
    <property type="match status" value="1"/>
</dbReference>
<keyword evidence="6 12" id="KW-0812">Transmembrane</keyword>
<feature type="transmembrane region" description="Helical" evidence="12">
    <location>
        <begin position="179"/>
        <end position="201"/>
    </location>
</feature>
<dbReference type="InterPro" id="IPR050428">
    <property type="entry name" value="TCS_sensor_his_kinase"/>
</dbReference>
<feature type="transmembrane region" description="Helical" evidence="12">
    <location>
        <begin position="7"/>
        <end position="29"/>
    </location>
</feature>
<evidence type="ECO:0000313" key="15">
    <source>
        <dbReference type="EMBL" id="EHN09014.1"/>
    </source>
</evidence>
<dbReference type="InterPro" id="IPR003660">
    <property type="entry name" value="HAMP_dom"/>
</dbReference>
<evidence type="ECO:0000256" key="12">
    <source>
        <dbReference type="SAM" id="Phobius"/>
    </source>
</evidence>
<keyword evidence="10 12" id="KW-0472">Membrane</keyword>
<dbReference type="SUPFAM" id="SSF47384">
    <property type="entry name" value="Homodimeric domain of signal transducing histidine kinase"/>
    <property type="match status" value="1"/>
</dbReference>
<evidence type="ECO:0000256" key="4">
    <source>
        <dbReference type="ARBA" id="ARBA00022553"/>
    </source>
</evidence>
<proteinExistence type="predicted"/>
<dbReference type="PANTHER" id="PTHR45436:SF5">
    <property type="entry name" value="SENSOR HISTIDINE KINASE TRCS"/>
    <property type="match status" value="1"/>
</dbReference>
<feature type="region of interest" description="Disordered" evidence="11">
    <location>
        <begin position="485"/>
        <end position="513"/>
    </location>
</feature>
<keyword evidence="9" id="KW-0902">Two-component regulatory system</keyword>
<dbReference type="SMART" id="SM00304">
    <property type="entry name" value="HAMP"/>
    <property type="match status" value="1"/>
</dbReference>
<dbReference type="InterPro" id="IPR003661">
    <property type="entry name" value="HisK_dim/P_dom"/>
</dbReference>
<keyword evidence="5" id="KW-0808">Transferase</keyword>
<comment type="catalytic activity">
    <reaction evidence="1">
        <text>ATP + protein L-histidine = ADP + protein N-phospho-L-histidine.</text>
        <dbReference type="EC" id="2.7.13.3"/>
    </reaction>
</comment>
<dbReference type="EC" id="2.7.13.3" evidence="3"/>
<dbReference type="PANTHER" id="PTHR45436">
    <property type="entry name" value="SENSOR HISTIDINE KINASE YKOH"/>
    <property type="match status" value="1"/>
</dbReference>